<dbReference type="PROSITE" id="PS51257">
    <property type="entry name" value="PROKAR_LIPOPROTEIN"/>
    <property type="match status" value="1"/>
</dbReference>
<evidence type="ECO:0000256" key="6">
    <source>
        <dbReference type="SAM" id="SignalP"/>
    </source>
</evidence>
<evidence type="ECO:0000256" key="3">
    <source>
        <dbReference type="ARBA" id="ARBA00023237"/>
    </source>
</evidence>
<organism evidence="8 9">
    <name type="scientific">Pyxidicoccus parkwayensis</name>
    <dbReference type="NCBI Taxonomy" id="2813578"/>
    <lineage>
        <taxon>Bacteria</taxon>
        <taxon>Pseudomonadati</taxon>
        <taxon>Myxococcota</taxon>
        <taxon>Myxococcia</taxon>
        <taxon>Myxococcales</taxon>
        <taxon>Cystobacterineae</taxon>
        <taxon>Myxococcaceae</taxon>
        <taxon>Pyxidicoccus</taxon>
    </lineage>
</organism>
<dbReference type="InterPro" id="IPR050330">
    <property type="entry name" value="Bact_OuterMem_StrucFunc"/>
</dbReference>
<feature type="signal peptide" evidence="6">
    <location>
        <begin position="1"/>
        <end position="22"/>
    </location>
</feature>
<dbReference type="InterPro" id="IPR006664">
    <property type="entry name" value="OMP_bac"/>
</dbReference>
<evidence type="ECO:0000256" key="4">
    <source>
        <dbReference type="PROSITE-ProRule" id="PRU00473"/>
    </source>
</evidence>
<dbReference type="EMBL" id="CP071090">
    <property type="protein sequence ID" value="QSQ24647.1"/>
    <property type="molecule type" value="Genomic_DNA"/>
</dbReference>
<reference evidence="8 9" key="1">
    <citation type="submission" date="2021-02" db="EMBL/GenBank/DDBJ databases">
        <title>De Novo genome assembly of isolated myxobacteria.</title>
        <authorList>
            <person name="Stevens D.C."/>
        </authorList>
    </citation>
    <scope>NUCLEOTIDE SEQUENCE [LARGE SCALE GENOMIC DNA]</scope>
    <source>
        <strain evidence="9">SCPEA02</strain>
    </source>
</reference>
<dbReference type="Pfam" id="PF00691">
    <property type="entry name" value="OmpA"/>
    <property type="match status" value="1"/>
</dbReference>
<sequence>MTRTLLSLLLAAGLVGCASRKANTPDTHVDSRPPAPTTTPREANETRPPSSEPADALAALNAAPIYFSLDSATLAPEAREELERVALALRQRSLAKVTVAGHTCELGTTEYNIALGQRRADIVRSYLVRLGVERERISVVSYGEERPADVNVPEKNRRAELAFRVAEQARAGEL</sequence>
<feature type="domain" description="OmpA-like" evidence="7">
    <location>
        <begin position="54"/>
        <end position="174"/>
    </location>
</feature>
<accession>A0ABX7P0E1</accession>
<dbReference type="PANTHER" id="PTHR30329">
    <property type="entry name" value="STATOR ELEMENT OF FLAGELLAR MOTOR COMPLEX"/>
    <property type="match status" value="1"/>
</dbReference>
<keyword evidence="3" id="KW-0998">Cell outer membrane</keyword>
<dbReference type="PROSITE" id="PS51123">
    <property type="entry name" value="OMPA_2"/>
    <property type="match status" value="1"/>
</dbReference>
<protein>
    <submittedName>
        <fullName evidence="8">OmpA family protein</fullName>
    </submittedName>
</protein>
<keyword evidence="2 4" id="KW-0472">Membrane</keyword>
<evidence type="ECO:0000256" key="2">
    <source>
        <dbReference type="ARBA" id="ARBA00023136"/>
    </source>
</evidence>
<comment type="subcellular location">
    <subcellularLocation>
        <location evidence="1">Cell outer membrane</location>
    </subcellularLocation>
</comment>
<evidence type="ECO:0000259" key="7">
    <source>
        <dbReference type="PROSITE" id="PS51123"/>
    </source>
</evidence>
<keyword evidence="9" id="KW-1185">Reference proteome</keyword>
<proteinExistence type="predicted"/>
<evidence type="ECO:0000313" key="9">
    <source>
        <dbReference type="Proteomes" id="UP000662747"/>
    </source>
</evidence>
<evidence type="ECO:0000313" key="8">
    <source>
        <dbReference type="EMBL" id="QSQ24647.1"/>
    </source>
</evidence>
<dbReference type="PRINTS" id="PR01021">
    <property type="entry name" value="OMPADOMAIN"/>
</dbReference>
<gene>
    <name evidence="8" type="ORF">JY651_06780</name>
</gene>
<evidence type="ECO:0000256" key="1">
    <source>
        <dbReference type="ARBA" id="ARBA00004442"/>
    </source>
</evidence>
<name>A0ABX7P0E1_9BACT</name>
<dbReference type="InterPro" id="IPR006665">
    <property type="entry name" value="OmpA-like"/>
</dbReference>
<dbReference type="SUPFAM" id="SSF103088">
    <property type="entry name" value="OmpA-like"/>
    <property type="match status" value="1"/>
</dbReference>
<dbReference type="Gene3D" id="3.30.1330.60">
    <property type="entry name" value="OmpA-like domain"/>
    <property type="match status" value="1"/>
</dbReference>
<dbReference type="RefSeq" id="WP_206726208.1">
    <property type="nucleotide sequence ID" value="NZ_CP071090.1"/>
</dbReference>
<feature type="compositionally biased region" description="Low complexity" evidence="5">
    <location>
        <begin position="38"/>
        <end position="53"/>
    </location>
</feature>
<keyword evidence="6" id="KW-0732">Signal</keyword>
<feature type="chain" id="PRO_5047113129" evidence="6">
    <location>
        <begin position="23"/>
        <end position="174"/>
    </location>
</feature>
<dbReference type="InterPro" id="IPR036737">
    <property type="entry name" value="OmpA-like_sf"/>
</dbReference>
<dbReference type="PANTHER" id="PTHR30329:SF21">
    <property type="entry name" value="LIPOPROTEIN YIAD-RELATED"/>
    <property type="match status" value="1"/>
</dbReference>
<feature type="region of interest" description="Disordered" evidence="5">
    <location>
        <begin position="21"/>
        <end position="53"/>
    </location>
</feature>
<dbReference type="Proteomes" id="UP000662747">
    <property type="component" value="Chromosome"/>
</dbReference>
<evidence type="ECO:0000256" key="5">
    <source>
        <dbReference type="SAM" id="MobiDB-lite"/>
    </source>
</evidence>
<dbReference type="CDD" id="cd07185">
    <property type="entry name" value="OmpA_C-like"/>
    <property type="match status" value="1"/>
</dbReference>